<dbReference type="OMA" id="HITIHTT"/>
<evidence type="ECO:0000259" key="7">
    <source>
        <dbReference type="Pfam" id="PF00673"/>
    </source>
</evidence>
<dbReference type="eggNOG" id="KOG0398">
    <property type="taxonomic scope" value="Eukaryota"/>
</dbReference>
<proteinExistence type="inferred from homology"/>
<dbReference type="AlphaFoldDB" id="K1WMN6"/>
<evidence type="ECO:0000256" key="5">
    <source>
        <dbReference type="SAM" id="MobiDB-lite"/>
    </source>
</evidence>
<dbReference type="InterPro" id="IPR031309">
    <property type="entry name" value="Ribosomal_uL5_C"/>
</dbReference>
<dbReference type="Proteomes" id="UP000006753">
    <property type="component" value="Unassembled WGS sequence"/>
</dbReference>
<dbReference type="InParanoid" id="K1WMN6"/>
<dbReference type="GO" id="GO:0003735">
    <property type="term" value="F:structural constituent of ribosome"/>
    <property type="evidence" value="ECO:0007669"/>
    <property type="project" value="InterPro"/>
</dbReference>
<dbReference type="Pfam" id="PF00673">
    <property type="entry name" value="Ribosomal_L5_C"/>
    <property type="match status" value="1"/>
</dbReference>
<dbReference type="InterPro" id="IPR002132">
    <property type="entry name" value="Ribosomal_uL5"/>
</dbReference>
<dbReference type="InterPro" id="IPR031310">
    <property type="entry name" value="Ribosomal_uL5_N"/>
</dbReference>
<dbReference type="HOGENOM" id="CLU_061015_1_0_1"/>
<name>K1WMN6_MARBU</name>
<feature type="region of interest" description="Disordered" evidence="5">
    <location>
        <begin position="139"/>
        <end position="178"/>
    </location>
</feature>
<protein>
    <recommendedName>
        <fullName evidence="4">Large ribosomal subunit protein uL5m</fullName>
    </recommendedName>
</protein>
<comment type="similarity">
    <text evidence="1">Belongs to the universal ribosomal protein uL5 family.</text>
</comment>
<feature type="domain" description="Large ribosomal subunit protein uL5 N-terminal" evidence="6">
    <location>
        <begin position="191"/>
        <end position="244"/>
    </location>
</feature>
<dbReference type="GO" id="GO:1990904">
    <property type="term" value="C:ribonucleoprotein complex"/>
    <property type="evidence" value="ECO:0007669"/>
    <property type="project" value="UniProtKB-KW"/>
</dbReference>
<evidence type="ECO:0000313" key="9">
    <source>
        <dbReference type="Proteomes" id="UP000006753"/>
    </source>
</evidence>
<organism evidence="8 9">
    <name type="scientific">Marssonina brunnea f. sp. multigermtubi (strain MB_m1)</name>
    <name type="common">Marssonina leaf spot fungus</name>
    <dbReference type="NCBI Taxonomy" id="1072389"/>
    <lineage>
        <taxon>Eukaryota</taxon>
        <taxon>Fungi</taxon>
        <taxon>Dikarya</taxon>
        <taxon>Ascomycota</taxon>
        <taxon>Pezizomycotina</taxon>
        <taxon>Leotiomycetes</taxon>
        <taxon>Helotiales</taxon>
        <taxon>Drepanopezizaceae</taxon>
        <taxon>Drepanopeziza</taxon>
    </lineage>
</organism>
<dbReference type="OrthoDB" id="539541at2759"/>
<accession>K1WMN6</accession>
<dbReference type="KEGG" id="mbe:MBM_03212"/>
<feature type="domain" description="Large ribosomal subunit protein uL5 C-terminal" evidence="7">
    <location>
        <begin position="249"/>
        <end position="344"/>
    </location>
</feature>
<evidence type="ECO:0000256" key="4">
    <source>
        <dbReference type="ARBA" id="ARBA00040368"/>
    </source>
</evidence>
<reference evidence="8 9" key="1">
    <citation type="journal article" date="2012" name="BMC Genomics">
        <title>Sequencing the genome of Marssonina brunnea reveals fungus-poplar co-evolution.</title>
        <authorList>
            <person name="Zhu S."/>
            <person name="Cao Y.-Z."/>
            <person name="Jiang C."/>
            <person name="Tan B.-Y."/>
            <person name="Wang Z."/>
            <person name="Feng S."/>
            <person name="Zhang L."/>
            <person name="Su X.-H."/>
            <person name="Brejova B."/>
            <person name="Vinar T."/>
            <person name="Xu M."/>
            <person name="Wang M.-X."/>
            <person name="Zhang S.-G."/>
            <person name="Huang M.-R."/>
            <person name="Wu R."/>
            <person name="Zhou Y."/>
        </authorList>
    </citation>
    <scope>NUCLEOTIDE SEQUENCE [LARGE SCALE GENOMIC DNA]</scope>
    <source>
        <strain evidence="8 9">MB_m1</strain>
    </source>
</reference>
<keyword evidence="3" id="KW-0687">Ribonucleoprotein</keyword>
<feature type="compositionally biased region" description="Basic and acidic residues" evidence="5">
    <location>
        <begin position="150"/>
        <end position="163"/>
    </location>
</feature>
<dbReference type="InterPro" id="IPR022803">
    <property type="entry name" value="Ribosomal_uL5_dom_sf"/>
</dbReference>
<evidence type="ECO:0000256" key="3">
    <source>
        <dbReference type="ARBA" id="ARBA00023274"/>
    </source>
</evidence>
<evidence type="ECO:0000256" key="1">
    <source>
        <dbReference type="ARBA" id="ARBA00008553"/>
    </source>
</evidence>
<feature type="region of interest" description="Disordered" evidence="5">
    <location>
        <begin position="69"/>
        <end position="116"/>
    </location>
</feature>
<dbReference type="Gene3D" id="3.30.1440.10">
    <property type="match status" value="1"/>
</dbReference>
<dbReference type="FunFam" id="3.30.1440.10:FF:000001">
    <property type="entry name" value="50S ribosomal protein L5"/>
    <property type="match status" value="1"/>
</dbReference>
<dbReference type="Pfam" id="PF00281">
    <property type="entry name" value="Ribosomal_L5"/>
    <property type="match status" value="1"/>
</dbReference>
<keyword evidence="2" id="KW-0689">Ribosomal protein</keyword>
<dbReference type="GO" id="GO:0006412">
    <property type="term" value="P:translation"/>
    <property type="evidence" value="ECO:0007669"/>
    <property type="project" value="InterPro"/>
</dbReference>
<sequence>MASKDLPSALRRLILREARSPNAPILRSQRRYASTEAAVAHEDLQELESQSSFLSTGLVDAKVKDYDPVKRAAGRRRQLPSSRYQFRPPRYYRGPLHPHQPPPRSDPSSREFVPGPFNRTRLEQTYQAMIAPDLMTLGYIHQPPGTVKTPRADRLRTWDDSSPYHKGRPKRGPRGPGDVLRLVEKDITWKNIPKIEEVTVHCFVKGAIDDSSHLHMAGMMLQAITGVQPLVHKARHSVSQFGIREGMSISLTCTIRNDQAYEFVDKCVNLVFPRIKDWPGSTGDSSGNISFGFGREGAILFPEVEINYDMYPPKLIPGFHVTVKTTATSDRHARLLLSSLGVPFYGKLVD</sequence>
<dbReference type="SUPFAM" id="SSF55282">
    <property type="entry name" value="RL5-like"/>
    <property type="match status" value="1"/>
</dbReference>
<evidence type="ECO:0000259" key="6">
    <source>
        <dbReference type="Pfam" id="PF00281"/>
    </source>
</evidence>
<evidence type="ECO:0000313" key="8">
    <source>
        <dbReference type="EMBL" id="EKD18970.1"/>
    </source>
</evidence>
<dbReference type="STRING" id="1072389.K1WMN6"/>
<gene>
    <name evidence="8" type="ORF">MBM_03212</name>
</gene>
<dbReference type="PANTHER" id="PTHR11994">
    <property type="entry name" value="60S RIBOSOMAL PROTEIN L11-RELATED"/>
    <property type="match status" value="1"/>
</dbReference>
<dbReference type="EMBL" id="JH921432">
    <property type="protein sequence ID" value="EKD18970.1"/>
    <property type="molecule type" value="Genomic_DNA"/>
</dbReference>
<keyword evidence="9" id="KW-1185">Reference proteome</keyword>
<dbReference type="GO" id="GO:0005840">
    <property type="term" value="C:ribosome"/>
    <property type="evidence" value="ECO:0007669"/>
    <property type="project" value="UniProtKB-KW"/>
</dbReference>
<evidence type="ECO:0000256" key="2">
    <source>
        <dbReference type="ARBA" id="ARBA00022980"/>
    </source>
</evidence>
<dbReference type="FunCoup" id="K1WMN6">
    <property type="interactions" value="572"/>
</dbReference>